<dbReference type="EMBL" id="MRDB01000050">
    <property type="protein sequence ID" value="RKL30819.1"/>
    <property type="molecule type" value="Genomic_DNA"/>
</dbReference>
<gene>
    <name evidence="1" type="ORF">BFJ72_g11384</name>
</gene>
<reference evidence="1 2" key="1">
    <citation type="journal article" date="2018" name="Sci. Rep.">
        <title>Characterisation of pathogen-specific regions and novel effector candidates in Fusarium oxysporum f. sp. cepae.</title>
        <authorList>
            <person name="Armitage A.D."/>
            <person name="Taylor A."/>
            <person name="Sobczyk M.K."/>
            <person name="Baxter L."/>
            <person name="Greenfield B.P."/>
            <person name="Bates H.J."/>
            <person name="Wilson F."/>
            <person name="Jackson A.C."/>
            <person name="Ott S."/>
            <person name="Harrison R.J."/>
            <person name="Clarkson J.P."/>
        </authorList>
    </citation>
    <scope>NUCLEOTIDE SEQUENCE [LARGE SCALE GENOMIC DNA]</scope>
    <source>
        <strain evidence="1 2">Fp_A8</strain>
    </source>
</reference>
<accession>A0A420SNG0</accession>
<organism evidence="1 2">
    <name type="scientific">Gibberella intermedia</name>
    <name type="common">Bulb rot disease fungus</name>
    <name type="synonym">Fusarium proliferatum</name>
    <dbReference type="NCBI Taxonomy" id="948311"/>
    <lineage>
        <taxon>Eukaryota</taxon>
        <taxon>Fungi</taxon>
        <taxon>Dikarya</taxon>
        <taxon>Ascomycota</taxon>
        <taxon>Pezizomycotina</taxon>
        <taxon>Sordariomycetes</taxon>
        <taxon>Hypocreomycetidae</taxon>
        <taxon>Hypocreales</taxon>
        <taxon>Nectriaceae</taxon>
        <taxon>Fusarium</taxon>
        <taxon>Fusarium fujikuroi species complex</taxon>
    </lineage>
</organism>
<sequence length="81" mass="9703">MRQSDKPDPRHKTWECKQPISRRSLETCDTLNDVELMTCRMCGYKINGVEKVRAMDENNQHIGNLYSHDYLYGITIWEYFE</sequence>
<comment type="caution">
    <text evidence="1">The sequence shown here is derived from an EMBL/GenBank/DDBJ whole genome shotgun (WGS) entry which is preliminary data.</text>
</comment>
<proteinExistence type="predicted"/>
<name>A0A420SNG0_GIBIN</name>
<evidence type="ECO:0000313" key="2">
    <source>
        <dbReference type="Proteomes" id="UP000283569"/>
    </source>
</evidence>
<protein>
    <submittedName>
        <fullName evidence="1">Uncharacterized protein</fullName>
    </submittedName>
</protein>
<dbReference type="AlphaFoldDB" id="A0A420SNG0"/>
<evidence type="ECO:0000313" key="1">
    <source>
        <dbReference type="EMBL" id="RKL30819.1"/>
    </source>
</evidence>
<dbReference type="Proteomes" id="UP000283569">
    <property type="component" value="Unassembled WGS sequence"/>
</dbReference>